<feature type="domain" description="Solute-binding protein family 3/N-terminal" evidence="2">
    <location>
        <begin position="20"/>
        <end position="240"/>
    </location>
</feature>
<dbReference type="SMART" id="SM00062">
    <property type="entry name" value="PBPb"/>
    <property type="match status" value="1"/>
</dbReference>
<dbReference type="AlphaFoldDB" id="A0AAU8CJB4"/>
<evidence type="ECO:0000259" key="2">
    <source>
        <dbReference type="SMART" id="SM00062"/>
    </source>
</evidence>
<dbReference type="PANTHER" id="PTHR35936:SF17">
    <property type="entry name" value="ARGININE-BINDING EXTRACELLULAR PROTEIN ARTP"/>
    <property type="match status" value="1"/>
</dbReference>
<accession>A0AAU8CJB4</accession>
<organism evidence="3">
    <name type="scientific">Mesorhizobium sp. WSM2240</name>
    <dbReference type="NCBI Taxonomy" id="3228851"/>
    <lineage>
        <taxon>Bacteria</taxon>
        <taxon>Pseudomonadati</taxon>
        <taxon>Pseudomonadota</taxon>
        <taxon>Alphaproteobacteria</taxon>
        <taxon>Hyphomicrobiales</taxon>
        <taxon>Phyllobacteriaceae</taxon>
        <taxon>Mesorhizobium</taxon>
    </lineage>
</organism>
<proteinExistence type="predicted"/>
<gene>
    <name evidence="3" type="ORF">ABVK50_16600</name>
</gene>
<dbReference type="SUPFAM" id="SSF53850">
    <property type="entry name" value="Periplasmic binding protein-like II"/>
    <property type="match status" value="1"/>
</dbReference>
<dbReference type="InterPro" id="IPR001638">
    <property type="entry name" value="Solute-binding_3/MltF_N"/>
</dbReference>
<name>A0AAU8CJB4_9HYPH</name>
<keyword evidence="1" id="KW-0732">Signal</keyword>
<dbReference type="PANTHER" id="PTHR35936">
    <property type="entry name" value="MEMBRANE-BOUND LYTIC MUREIN TRANSGLYCOSYLASE F"/>
    <property type="match status" value="1"/>
</dbReference>
<dbReference type="EMBL" id="CP159253">
    <property type="protein sequence ID" value="XCG46932.1"/>
    <property type="molecule type" value="Genomic_DNA"/>
</dbReference>
<dbReference type="Pfam" id="PF00497">
    <property type="entry name" value="SBP_bac_3"/>
    <property type="match status" value="1"/>
</dbReference>
<sequence length="244" mass="25993">MIQSTENLARVRAELTVGGSLRFALNHGNALLVQRGPDGAAVQGISVDLAHELSRRLGVAASFVHYEKAGDVANGTGSDEWDICFLAIDPLRAREIAFTDPYVAIDGNFVVPSSSPAMEPADIDRLRLRVALTSGSAYSLHLLRESKGATILEFKTVKDAATAMLSGEADALAGVRQAMEAFRAGHAGFRLIDSSFMSIRQAIGIKVGKPRALEYLNAFVAELKANGFMGEALARSGHGELQIP</sequence>
<reference evidence="3" key="1">
    <citation type="submission" date="2024-06" db="EMBL/GenBank/DDBJ databases">
        <title>Mesorhizobium karijinii sp. nov., a symbiont of the iconic Swainsona formosa from arid Australia.</title>
        <authorList>
            <person name="Hill Y.J."/>
            <person name="Watkin E.L.J."/>
            <person name="O'Hara G.W."/>
            <person name="Terpolilli J."/>
            <person name="Tye M.L."/>
            <person name="Kohlmeier M.G."/>
        </authorList>
    </citation>
    <scope>NUCLEOTIDE SEQUENCE</scope>
    <source>
        <strain evidence="3">WSM2240</strain>
    </source>
</reference>
<evidence type="ECO:0000313" key="3">
    <source>
        <dbReference type="EMBL" id="XCG46932.1"/>
    </source>
</evidence>
<dbReference type="RefSeq" id="WP_353645528.1">
    <property type="nucleotide sequence ID" value="NZ_CP159253.1"/>
</dbReference>
<evidence type="ECO:0000256" key="1">
    <source>
        <dbReference type="ARBA" id="ARBA00022729"/>
    </source>
</evidence>
<dbReference type="Gene3D" id="3.40.190.10">
    <property type="entry name" value="Periplasmic binding protein-like II"/>
    <property type="match status" value="2"/>
</dbReference>
<protein>
    <submittedName>
        <fullName evidence="3">Transporter substrate-binding domain-containing protein</fullName>
    </submittedName>
</protein>